<comment type="subunit">
    <text evidence="2">Homodimer.</text>
</comment>
<dbReference type="SUPFAM" id="SSF57667">
    <property type="entry name" value="beta-beta-alpha zinc fingers"/>
    <property type="match status" value="1"/>
</dbReference>
<dbReference type="InterPro" id="IPR005202">
    <property type="entry name" value="TF_GRAS"/>
</dbReference>
<feature type="short sequence motif" description="LXXLL motif" evidence="11">
    <location>
        <begin position="196"/>
        <end position="200"/>
    </location>
</feature>
<name>A0AAD6LYC8_9ROSI</name>
<evidence type="ECO:0000256" key="7">
    <source>
        <dbReference type="ARBA" id="ARBA00023125"/>
    </source>
</evidence>
<keyword evidence="5" id="KW-0862">Zinc</keyword>
<feature type="short sequence motif" description="LXXLL motif" evidence="11">
    <location>
        <begin position="1342"/>
        <end position="1346"/>
    </location>
</feature>
<keyword evidence="8" id="KW-0804">Transcription</keyword>
<gene>
    <name evidence="14" type="ORF">NC653_031251</name>
</gene>
<dbReference type="PANTHER" id="PTHR46481">
    <property type="entry name" value="ZINC FINGER BED DOMAIN-CONTAINING PROTEIN 4"/>
    <property type="match status" value="1"/>
</dbReference>
<comment type="similarity">
    <text evidence="11">Belongs to the GRAS family.</text>
</comment>
<feature type="region of interest" description="Leucine repeat II (LRII)" evidence="11">
    <location>
        <begin position="1292"/>
        <end position="1324"/>
    </location>
</feature>
<comment type="caution">
    <text evidence="14">The sequence shown here is derived from an EMBL/GenBank/DDBJ whole genome shotgun (WGS) entry which is preliminary data.</text>
</comment>
<evidence type="ECO:0000256" key="2">
    <source>
        <dbReference type="ARBA" id="ARBA00011738"/>
    </source>
</evidence>
<keyword evidence="9" id="KW-0539">Nucleus</keyword>
<dbReference type="InterPro" id="IPR012337">
    <property type="entry name" value="RNaseH-like_sf"/>
</dbReference>
<dbReference type="InterPro" id="IPR036236">
    <property type="entry name" value="Znf_C2H2_sf"/>
</dbReference>
<dbReference type="InterPro" id="IPR003656">
    <property type="entry name" value="Znf_BED"/>
</dbReference>
<evidence type="ECO:0000256" key="6">
    <source>
        <dbReference type="ARBA" id="ARBA00023015"/>
    </source>
</evidence>
<dbReference type="Pfam" id="PF14372">
    <property type="entry name" value="hAT-like_RNase-H"/>
    <property type="match status" value="1"/>
</dbReference>
<dbReference type="InterPro" id="IPR008906">
    <property type="entry name" value="HATC_C_dom"/>
</dbReference>
<sequence>MASPLSCILMACAKAIEGGRLDVADSLLAVIESQASKEESIWRRKVVKYFAEALVRRAYRIRPPCPLLSHPTKYEPFYEFAKTTSKHAIADALNSGNKRLHIIDFSILFDFWRWNYLIRDLKRQYGGLQSVLITSIKPELSKHTYYLRQNRELAELSNFELRQLTFNSPDDIVNCISKLRRKREDEIVVVNWNFTLQKLLAQDGAMEQVLSKVKDLGADIMVVVEQEANLNSPDLSERLEQSFQYYSHVFERPYDRDKLWEWYFRRQIGNVVACEGGDRAQRIDQSFAQWQNRLSQAGFCPVPQQVDEFKMSLGFYFHEYGIEEEEGHNILLSWHGCPVAVASVWKVTDPPQFNGGYWKNMLTGLYTMQDTVDDSEGMASSSESEDDEDNDSLVSIMADRNLWLEQGSSMNRIAASAQLFDVLEYICDLHSLPLAVTWISYGQDGNTNSKEKRFLCIDDSACYLNNWSMGGFVDEYARYRLEKGKGIAGKALQSNIHIQHDLSLLDPAEFPDTDSDASATRLIRTCHAAFAIRLISTHPCNDDYVLEFLLPGIMKQTSELQLLINKILRTLQKKYLKMWEVSVREVNEASGSEIRLDDERMPNIPHEETHEPLEQDVQEQSAIPTPALNGENASLSVDGGLQSTVWDNFVKHTAENGEVWATCKHCKKKYRAESKRGTSNLHKHLKNCSPSRQDEAEQQILVETGELSTSVIQGNFVIDQERSRLDIATMMIKHGYPLTMVQLYSKDVVEADVLAICRQEKEKLINFFDKLSCLLSLTLELWSSTDKMMTYCCFTVHFIDDGWQLKKKILAFRNLRYNYDMGTVHEVFKSVLAEWSINKNVRFIFLDITPPNDHMIGELRSKVSDQAPPIHGHLFCVPSYAQTLSLLAQDGFSEIRSVLYKIRECIEYVKGSSLIRQRFQEAINNGSLQDREMPTLDVPARWDTTFLMLESSLEFITAFNHLEQLDDDFKVNPSAEEWNKATAVFECLKELYKSTCNFPTSRDDYFLSVRHVYKNLQGWKQSDHVYVRAMANRMKGKFDEYWGEASLALGISAVLDPSYKLDIIEYGYQQIYGSDADLHFSKFRNDLTCVYHKYAKHLSNQGPSSSAMADVSRCTSSDISFKEWRKGKYERNTVHSQWNELDQYLQLPLENLDKDGNVLAWWRDNALNFPILGKMARDFLSIPVSTVISKSSEVMKMASVHDGVRPEMAEALICGKDWLDRPNCIITSKHAITGALDSGNKRLHIIDFSIVFGFSQWNSFIKELKEQYVGLQSVLITSIAPKLSKHSDYLRRNREWARHFGGTNLESRQLLCNRPDDIVNCISKLRRKRKDMIVVVNWNFTLHKLLAQDGAMEQVLSKVKDLEADIMVIVEQEANLNSLDLSEWLEQSFQYYSTIFESLEGEYNTKAFWEMYFRRQIGNAVACERVDRVERIKSFDQWQNRLSRAGFCPVSQQVDKLKIDLPFLLKEFGIEEKEGHVLLCRHRFSLALASVWKFTDPPQFNGDTVDDSEGMASSSESEDDEENNPCTMADRNLSSTQGSSMNRIAASTKLYDILEYICDLHRLPLAVTWISFGQDAEFPDARYRSSWQMRTYHAAFATRLTKKMFKVMENLEGNEFMTLNPTSNQAEETCKHLEQDVQEQSAIIGENASLSVDGGLQSTNKRRNISAVWEENGKLSCLFSLSIDLGSSNDKMMTYCCFTVHFIDDGWQLKKKILAFRNLRYNYDMGTVHEVLKSVLTEWSINKNVRFIFLDITPPNDHMIGELRSKVSDQAPPIHGHLFCVPSYAQTLILLAQDGFSEIRSVLYKIRECIEYVNGSSLRRLRFQEAINNGSLQDREMPTLDVPARWDTTFLMLESSSEFITAFNHLEQLDDDFKVNPPAEEWNKATAVCECLKEFYKSICNFGVFPIAIILAPDREAFYECRATFKC</sequence>
<reference evidence="14" key="1">
    <citation type="journal article" date="2023" name="Mol. Ecol. Resour.">
        <title>Chromosome-level genome assembly of a triploid poplar Populus alba 'Berolinensis'.</title>
        <authorList>
            <person name="Chen S."/>
            <person name="Yu Y."/>
            <person name="Wang X."/>
            <person name="Wang S."/>
            <person name="Zhang T."/>
            <person name="Zhou Y."/>
            <person name="He R."/>
            <person name="Meng N."/>
            <person name="Wang Y."/>
            <person name="Liu W."/>
            <person name="Liu Z."/>
            <person name="Liu J."/>
            <person name="Guo Q."/>
            <person name="Huang H."/>
            <person name="Sederoff R.R."/>
            <person name="Wang G."/>
            <person name="Qu G."/>
            <person name="Chen S."/>
        </authorList>
    </citation>
    <scope>NUCLEOTIDE SEQUENCE</scope>
    <source>
        <strain evidence="14">SC-2020</strain>
    </source>
</reference>
<feature type="domain" description="BED-type" evidence="13">
    <location>
        <begin position="640"/>
        <end position="696"/>
    </location>
</feature>
<comment type="subcellular location">
    <subcellularLocation>
        <location evidence="1">Nucleus</location>
    </subcellularLocation>
</comment>
<evidence type="ECO:0000256" key="1">
    <source>
        <dbReference type="ARBA" id="ARBA00004123"/>
    </source>
</evidence>
<feature type="region of interest" description="SAW" evidence="11">
    <location>
        <begin position="273"/>
        <end position="346"/>
    </location>
</feature>
<dbReference type="SMART" id="SM00614">
    <property type="entry name" value="ZnF_BED"/>
    <property type="match status" value="1"/>
</dbReference>
<dbReference type="Pfam" id="PF03514">
    <property type="entry name" value="GRAS"/>
    <property type="match status" value="2"/>
</dbReference>
<dbReference type="PROSITE" id="PS50985">
    <property type="entry name" value="GRAS"/>
    <property type="match status" value="2"/>
</dbReference>
<dbReference type="Pfam" id="PF22922">
    <property type="entry name" value="GAF_NLP"/>
    <property type="match status" value="2"/>
</dbReference>
<keyword evidence="3" id="KW-0479">Metal-binding</keyword>
<keyword evidence="7" id="KW-0238">DNA-binding</keyword>
<evidence type="ECO:0000256" key="10">
    <source>
        <dbReference type="PROSITE-ProRule" id="PRU00027"/>
    </source>
</evidence>
<dbReference type="GO" id="GO:0003677">
    <property type="term" value="F:DNA binding"/>
    <property type="evidence" value="ECO:0007669"/>
    <property type="project" value="UniProtKB-KW"/>
</dbReference>
<evidence type="ECO:0000256" key="5">
    <source>
        <dbReference type="ARBA" id="ARBA00022833"/>
    </source>
</evidence>
<evidence type="ECO:0000256" key="3">
    <source>
        <dbReference type="ARBA" id="ARBA00022723"/>
    </source>
</evidence>
<feature type="short sequence motif" description="VHIID" evidence="11">
    <location>
        <begin position="1243"/>
        <end position="1247"/>
    </location>
</feature>
<feature type="short sequence motif" description="VHIID" evidence="11">
    <location>
        <begin position="100"/>
        <end position="104"/>
    </location>
</feature>
<dbReference type="GO" id="GO:0008270">
    <property type="term" value="F:zinc ion binding"/>
    <property type="evidence" value="ECO:0007669"/>
    <property type="project" value="UniProtKB-KW"/>
</dbReference>
<dbReference type="Pfam" id="PF02892">
    <property type="entry name" value="zf-BED"/>
    <property type="match status" value="1"/>
</dbReference>
<dbReference type="SUPFAM" id="SSF53098">
    <property type="entry name" value="Ribonuclease H-like"/>
    <property type="match status" value="2"/>
</dbReference>
<proteinExistence type="inferred from homology"/>
<dbReference type="InterPro" id="IPR052035">
    <property type="entry name" value="ZnF_BED_domain_contain"/>
</dbReference>
<protein>
    <recommendedName>
        <fullName evidence="13">BED-type domain-containing protein</fullName>
    </recommendedName>
</protein>
<dbReference type="PANTHER" id="PTHR46481:SF10">
    <property type="entry name" value="ZINC FINGER BED DOMAIN-CONTAINING PROTEIN 39"/>
    <property type="match status" value="1"/>
</dbReference>
<keyword evidence="4 10" id="KW-0863">Zinc-finger</keyword>
<keyword evidence="15" id="KW-1185">Reference proteome</keyword>
<evidence type="ECO:0000313" key="14">
    <source>
        <dbReference type="EMBL" id="KAJ6975340.1"/>
    </source>
</evidence>
<evidence type="ECO:0000259" key="13">
    <source>
        <dbReference type="PROSITE" id="PS50808"/>
    </source>
</evidence>
<evidence type="ECO:0000256" key="11">
    <source>
        <dbReference type="PROSITE-ProRule" id="PRU01191"/>
    </source>
</evidence>
<feature type="region of interest" description="SAW" evidence="11">
    <location>
        <begin position="1422"/>
        <end position="1493"/>
    </location>
</feature>
<dbReference type="Proteomes" id="UP001164929">
    <property type="component" value="Chromosome 13"/>
</dbReference>
<dbReference type="GO" id="GO:0005634">
    <property type="term" value="C:nucleus"/>
    <property type="evidence" value="ECO:0007669"/>
    <property type="project" value="UniProtKB-SubCell"/>
</dbReference>
<feature type="region of interest" description="Disordered" evidence="12">
    <location>
        <begin position="1500"/>
        <end position="1538"/>
    </location>
</feature>
<dbReference type="GO" id="GO:0009791">
    <property type="term" value="P:post-embryonic development"/>
    <property type="evidence" value="ECO:0007669"/>
    <property type="project" value="UniProtKB-ARBA"/>
</dbReference>
<evidence type="ECO:0000256" key="9">
    <source>
        <dbReference type="ARBA" id="ARBA00023242"/>
    </source>
</evidence>
<dbReference type="GO" id="GO:0046983">
    <property type="term" value="F:protein dimerization activity"/>
    <property type="evidence" value="ECO:0007669"/>
    <property type="project" value="InterPro"/>
</dbReference>
<accession>A0AAD6LYC8</accession>
<organism evidence="14 15">
    <name type="scientific">Populus alba x Populus x berolinensis</name>
    <dbReference type="NCBI Taxonomy" id="444605"/>
    <lineage>
        <taxon>Eukaryota</taxon>
        <taxon>Viridiplantae</taxon>
        <taxon>Streptophyta</taxon>
        <taxon>Embryophyta</taxon>
        <taxon>Tracheophyta</taxon>
        <taxon>Spermatophyta</taxon>
        <taxon>Magnoliopsida</taxon>
        <taxon>eudicotyledons</taxon>
        <taxon>Gunneridae</taxon>
        <taxon>Pentapetalae</taxon>
        <taxon>rosids</taxon>
        <taxon>fabids</taxon>
        <taxon>Malpighiales</taxon>
        <taxon>Salicaceae</taxon>
        <taxon>Saliceae</taxon>
        <taxon>Populus</taxon>
    </lineage>
</organism>
<comment type="caution">
    <text evidence="11">Lacks conserved residue(s) required for the propagation of feature annotation.</text>
</comment>
<evidence type="ECO:0000256" key="12">
    <source>
        <dbReference type="SAM" id="MobiDB-lite"/>
    </source>
</evidence>
<dbReference type="InterPro" id="IPR025525">
    <property type="entry name" value="hAT-like_transposase_RNase-H"/>
</dbReference>
<dbReference type="Pfam" id="PF05699">
    <property type="entry name" value="Dimer_Tnp_hAT"/>
    <property type="match status" value="1"/>
</dbReference>
<evidence type="ECO:0000313" key="15">
    <source>
        <dbReference type="Proteomes" id="UP001164929"/>
    </source>
</evidence>
<keyword evidence="6" id="KW-0805">Transcription regulation</keyword>
<evidence type="ECO:0000256" key="8">
    <source>
        <dbReference type="ARBA" id="ARBA00023163"/>
    </source>
</evidence>
<evidence type="ECO:0000256" key="4">
    <source>
        <dbReference type="ARBA" id="ARBA00022771"/>
    </source>
</evidence>
<dbReference type="PROSITE" id="PS50808">
    <property type="entry name" value="ZF_BED"/>
    <property type="match status" value="1"/>
</dbReference>
<dbReference type="EMBL" id="JAQIZT010000013">
    <property type="protein sequence ID" value="KAJ6975340.1"/>
    <property type="molecule type" value="Genomic_DNA"/>
</dbReference>
<dbReference type="InterPro" id="IPR055081">
    <property type="entry name" value="NLP1-9_GAF"/>
</dbReference>